<comment type="caution">
    <text evidence="1">The sequence shown here is derived from an EMBL/GenBank/DDBJ whole genome shotgun (WGS) entry which is preliminary data.</text>
</comment>
<dbReference type="EMBL" id="ASHR01000014">
    <property type="protein sequence ID" value="ERG64901.1"/>
    <property type="molecule type" value="Genomic_DNA"/>
</dbReference>
<evidence type="ECO:0000313" key="2">
    <source>
        <dbReference type="Proteomes" id="UP000016462"/>
    </source>
</evidence>
<dbReference type="InterPro" id="IPR034660">
    <property type="entry name" value="DinB/YfiT-like"/>
</dbReference>
<organism evidence="1 2">
    <name type="scientific">Agrococcus pavilionensis RW1</name>
    <dbReference type="NCBI Taxonomy" id="1330458"/>
    <lineage>
        <taxon>Bacteria</taxon>
        <taxon>Bacillati</taxon>
        <taxon>Actinomycetota</taxon>
        <taxon>Actinomycetes</taxon>
        <taxon>Micrococcales</taxon>
        <taxon>Microbacteriaceae</taxon>
        <taxon>Agrococcus</taxon>
    </lineage>
</organism>
<dbReference type="SUPFAM" id="SSF109854">
    <property type="entry name" value="DinB/YfiT-like putative metalloenzymes"/>
    <property type="match status" value="1"/>
</dbReference>
<accession>U1MSJ8</accession>
<dbReference type="AlphaFoldDB" id="U1MSJ8"/>
<proteinExistence type="predicted"/>
<keyword evidence="2" id="KW-1185">Reference proteome</keyword>
<dbReference type="Gene3D" id="1.20.120.450">
    <property type="entry name" value="dinb family like domain"/>
    <property type="match status" value="1"/>
</dbReference>
<name>U1MSJ8_9MICO</name>
<evidence type="ECO:0000313" key="1">
    <source>
        <dbReference type="EMBL" id="ERG64901.1"/>
    </source>
</evidence>
<reference evidence="1 2" key="1">
    <citation type="journal article" date="2013" name="Genome Announc.">
        <title>First draft genome sequence from a member of the genus agrococcus, isolated from modern microbialites.</title>
        <authorList>
            <person name="White R.A.III."/>
            <person name="Grassa C.J."/>
            <person name="Suttle C.A."/>
        </authorList>
    </citation>
    <scope>NUCLEOTIDE SEQUENCE [LARGE SCALE GENOMIC DNA]</scope>
    <source>
        <strain evidence="1 2">RW1</strain>
    </source>
</reference>
<gene>
    <name evidence="1" type="ORF">L332_10655</name>
</gene>
<dbReference type="Proteomes" id="UP000016462">
    <property type="component" value="Unassembled WGS sequence"/>
</dbReference>
<sequence length="150" mass="16735">MAFDDVLASRFERANLLYLELLDGLSPEQLGSRLPGLPSSTIAGQLWCVLGARESYPRAARAGSWQGFGGPLEEWEMTDAPTVRAAFEQTAADVAVWLGELRSDDDLRLALALLEHETQHHGQLIRYLYGLGIPRPESWQRQYALDHDDA</sequence>
<dbReference type="OrthoDB" id="2862789at2"/>
<evidence type="ECO:0008006" key="3">
    <source>
        <dbReference type="Google" id="ProtNLM"/>
    </source>
</evidence>
<dbReference type="RefSeq" id="WP_021009921.1">
    <property type="nucleotide sequence ID" value="NZ_ASHR01000014.1"/>
</dbReference>
<protein>
    <recommendedName>
        <fullName evidence="3">DinB-like domain-containing protein</fullName>
    </recommendedName>
</protein>